<dbReference type="Gene3D" id="3.60.130.10">
    <property type="entry name" value="Clavaminate synthase-like"/>
    <property type="match status" value="1"/>
</dbReference>
<proteinExistence type="predicted"/>
<sequence>MSTAELMPNLQAGVESTNTLYTKYEEVMKYDGKMRALVFERRPPFLCATLVAATWPCYTPWARRAAAISSSDKIIMIHPTLRCVKQPKGPDVTINWDDSTRYSLKRRPGLTAFMSNSQLYGLLSEEEQRMADHSWVEYWPHQEHKIEEIGDSEESKVNKSRKATSPCGTTMEFLEKYGPRTMHQANIDASLGPVGPVPIPVAYITV</sequence>
<dbReference type="EMBL" id="JAVFHQ010000003">
    <property type="protein sequence ID" value="KAK4549721.1"/>
    <property type="molecule type" value="Genomic_DNA"/>
</dbReference>
<evidence type="ECO:0000313" key="3">
    <source>
        <dbReference type="Proteomes" id="UP001324427"/>
    </source>
</evidence>
<evidence type="ECO:0000256" key="1">
    <source>
        <dbReference type="ARBA" id="ARBA00023002"/>
    </source>
</evidence>
<gene>
    <name evidence="2" type="ORF">LTR36_005022</name>
</gene>
<dbReference type="AlphaFoldDB" id="A0AAV9JVT8"/>
<reference evidence="2 3" key="1">
    <citation type="submission" date="2021-11" db="EMBL/GenBank/DDBJ databases">
        <title>Black yeast isolated from Biological Soil Crust.</title>
        <authorList>
            <person name="Kurbessoian T."/>
        </authorList>
    </citation>
    <scope>NUCLEOTIDE SEQUENCE [LARGE SCALE GENOMIC DNA]</scope>
    <source>
        <strain evidence="2 3">CCFEE 5522</strain>
    </source>
</reference>
<name>A0AAV9JVT8_9PEZI</name>
<protein>
    <submittedName>
        <fullName evidence="2">Uncharacterized protein</fullName>
    </submittedName>
</protein>
<accession>A0AAV9JVT8</accession>
<keyword evidence="3" id="KW-1185">Reference proteome</keyword>
<organism evidence="2 3">
    <name type="scientific">Oleoguttula mirabilis</name>
    <dbReference type="NCBI Taxonomy" id="1507867"/>
    <lineage>
        <taxon>Eukaryota</taxon>
        <taxon>Fungi</taxon>
        <taxon>Dikarya</taxon>
        <taxon>Ascomycota</taxon>
        <taxon>Pezizomycotina</taxon>
        <taxon>Dothideomycetes</taxon>
        <taxon>Dothideomycetidae</taxon>
        <taxon>Mycosphaerellales</taxon>
        <taxon>Teratosphaeriaceae</taxon>
        <taxon>Oleoguttula</taxon>
    </lineage>
</organism>
<dbReference type="Proteomes" id="UP001324427">
    <property type="component" value="Unassembled WGS sequence"/>
</dbReference>
<dbReference type="GO" id="GO:0016491">
    <property type="term" value="F:oxidoreductase activity"/>
    <property type="evidence" value="ECO:0007669"/>
    <property type="project" value="UniProtKB-KW"/>
</dbReference>
<comment type="caution">
    <text evidence="2">The sequence shown here is derived from an EMBL/GenBank/DDBJ whole genome shotgun (WGS) entry which is preliminary data.</text>
</comment>
<evidence type="ECO:0000313" key="2">
    <source>
        <dbReference type="EMBL" id="KAK4549721.1"/>
    </source>
</evidence>
<dbReference type="InterPro" id="IPR042098">
    <property type="entry name" value="TauD-like_sf"/>
</dbReference>
<keyword evidence="1" id="KW-0560">Oxidoreductase</keyword>